<dbReference type="Proteomes" id="UP001184150">
    <property type="component" value="Unassembled WGS sequence"/>
</dbReference>
<dbReference type="RefSeq" id="WP_062787296.1">
    <property type="nucleotide sequence ID" value="NZ_CP140000.1"/>
</dbReference>
<evidence type="ECO:0000313" key="2">
    <source>
        <dbReference type="EMBL" id="MDR6512545.1"/>
    </source>
</evidence>
<dbReference type="InterPro" id="IPR036102">
    <property type="entry name" value="OsmC/Ohrsf"/>
</dbReference>
<gene>
    <name evidence="2" type="ORF">J2792_003430</name>
</gene>
<dbReference type="NCBIfam" id="TIGR03561">
    <property type="entry name" value="organ_hyd_perox"/>
    <property type="match status" value="1"/>
</dbReference>
<name>A0ABU1MQC5_9SPHN</name>
<dbReference type="Gene3D" id="2.20.25.10">
    <property type="match status" value="1"/>
</dbReference>
<dbReference type="SUPFAM" id="SSF82784">
    <property type="entry name" value="OsmC-like"/>
    <property type="match status" value="1"/>
</dbReference>
<protein>
    <submittedName>
        <fullName evidence="2">Ohr subfamily peroxiredoxin</fullName>
    </submittedName>
</protein>
<dbReference type="PANTHER" id="PTHR33797">
    <property type="entry name" value="ORGANIC HYDROPEROXIDE RESISTANCE PROTEIN-LIKE"/>
    <property type="match status" value="1"/>
</dbReference>
<evidence type="ECO:0000313" key="3">
    <source>
        <dbReference type="Proteomes" id="UP001184150"/>
    </source>
</evidence>
<dbReference type="Gene3D" id="3.30.300.20">
    <property type="match status" value="1"/>
</dbReference>
<sequence length="140" mass="14456">MLTDCLYQASASAHGGREGQVATSDGTLHAWLDLPAELGGRGHGNNPEQLFAAGYAACFLSTMKTLKNQNHPPLPGDARVTATVGLAPRPEGGFGLGITLAVSLPGMDPKRARALMEAAHGACPYSRAIMGNVPVHLSLA</sequence>
<proteinExistence type="inferred from homology"/>
<dbReference type="InterPro" id="IPR003718">
    <property type="entry name" value="OsmC/Ohr_fam"/>
</dbReference>
<organism evidence="2 3">
    <name type="scientific">Novosphingobium capsulatum</name>
    <dbReference type="NCBI Taxonomy" id="13688"/>
    <lineage>
        <taxon>Bacteria</taxon>
        <taxon>Pseudomonadati</taxon>
        <taxon>Pseudomonadota</taxon>
        <taxon>Alphaproteobacteria</taxon>
        <taxon>Sphingomonadales</taxon>
        <taxon>Sphingomonadaceae</taxon>
        <taxon>Novosphingobium</taxon>
    </lineage>
</organism>
<comment type="similarity">
    <text evidence="1">Belongs to the OsmC/Ohr family.</text>
</comment>
<dbReference type="Pfam" id="PF02566">
    <property type="entry name" value="OsmC"/>
    <property type="match status" value="1"/>
</dbReference>
<evidence type="ECO:0000256" key="1">
    <source>
        <dbReference type="ARBA" id="ARBA00007378"/>
    </source>
</evidence>
<accession>A0ABU1MQC5</accession>
<dbReference type="EMBL" id="JAVDRD010000010">
    <property type="protein sequence ID" value="MDR6512545.1"/>
    <property type="molecule type" value="Genomic_DNA"/>
</dbReference>
<reference evidence="2 3" key="1">
    <citation type="submission" date="2023-07" db="EMBL/GenBank/DDBJ databases">
        <title>Sorghum-associated microbial communities from plants grown in Nebraska, USA.</title>
        <authorList>
            <person name="Schachtman D."/>
        </authorList>
    </citation>
    <scope>NUCLEOTIDE SEQUENCE [LARGE SCALE GENOMIC DNA]</scope>
    <source>
        <strain evidence="2 3">DS1027</strain>
    </source>
</reference>
<dbReference type="InterPro" id="IPR015946">
    <property type="entry name" value="KH_dom-like_a/b"/>
</dbReference>
<dbReference type="InterPro" id="IPR019953">
    <property type="entry name" value="OHR"/>
</dbReference>
<dbReference type="PANTHER" id="PTHR33797:SF2">
    <property type="entry name" value="ORGANIC HYDROPEROXIDE RESISTANCE PROTEIN-LIKE"/>
    <property type="match status" value="1"/>
</dbReference>
<keyword evidence="3" id="KW-1185">Reference proteome</keyword>
<comment type="caution">
    <text evidence="2">The sequence shown here is derived from an EMBL/GenBank/DDBJ whole genome shotgun (WGS) entry which is preliminary data.</text>
</comment>